<feature type="transmembrane region" description="Helical" evidence="1">
    <location>
        <begin position="81"/>
        <end position="97"/>
    </location>
</feature>
<keyword evidence="1" id="KW-1133">Transmembrane helix</keyword>
<protein>
    <recommendedName>
        <fullName evidence="4">DUF4383 domain-containing protein</fullName>
    </recommendedName>
</protein>
<keyword evidence="3" id="KW-1185">Reference proteome</keyword>
<evidence type="ECO:0008006" key="4">
    <source>
        <dbReference type="Google" id="ProtNLM"/>
    </source>
</evidence>
<gene>
    <name evidence="2" type="ORF">CNX65_09460</name>
</gene>
<feature type="transmembrane region" description="Helical" evidence="1">
    <location>
        <begin position="50"/>
        <end position="74"/>
    </location>
</feature>
<dbReference type="EMBL" id="CP023445">
    <property type="protein sequence ID" value="ATE58078.1"/>
    <property type="molecule type" value="Genomic_DNA"/>
</dbReference>
<keyword evidence="1" id="KW-0472">Membrane</keyword>
<dbReference type="AlphaFoldDB" id="A0A290ZGD4"/>
<dbReference type="KEGG" id="apre:CNX65_09460"/>
<accession>A0A290ZGD4</accession>
<reference evidence="2" key="1">
    <citation type="submission" date="2017-09" db="EMBL/GenBank/DDBJ databases">
        <title>Complete Genome Sequence of ansamitocin-producing Bacterium Actinosynnema pretiosum X47.</title>
        <authorList>
            <person name="Cao G."/>
            <person name="Zong G."/>
            <person name="Zhong C."/>
            <person name="Fu J."/>
        </authorList>
    </citation>
    <scope>NUCLEOTIDE SEQUENCE [LARGE SCALE GENOMIC DNA]</scope>
    <source>
        <strain evidence="2">X47</strain>
    </source>
</reference>
<evidence type="ECO:0000313" key="2">
    <source>
        <dbReference type="EMBL" id="ATE58078.1"/>
    </source>
</evidence>
<keyword evidence="1" id="KW-0812">Transmembrane</keyword>
<evidence type="ECO:0000313" key="3">
    <source>
        <dbReference type="Proteomes" id="UP000218505"/>
    </source>
</evidence>
<sequence length="160" mass="16018">MGARGPGQAVALGVGAVFLLVGVLGFIPGITTDYSGLAFAGTHSTAMLLGVFQVSVLHNAVHLLFGAAGVAAAANRGASRAYLVVGGGAYLVLWLFGSAVHEASAANFVPFNAADNLLHLALGLGMAALGIATTAVERARGAYPGPEQFGEGQAGEHPHR</sequence>
<feature type="transmembrane region" description="Helical" evidence="1">
    <location>
        <begin position="117"/>
        <end position="136"/>
    </location>
</feature>
<feature type="transmembrane region" description="Helical" evidence="1">
    <location>
        <begin position="9"/>
        <end position="30"/>
    </location>
</feature>
<proteinExistence type="predicted"/>
<evidence type="ECO:0000256" key="1">
    <source>
        <dbReference type="SAM" id="Phobius"/>
    </source>
</evidence>
<organism evidence="2 3">
    <name type="scientific">Actinosynnema pretiosum</name>
    <dbReference type="NCBI Taxonomy" id="42197"/>
    <lineage>
        <taxon>Bacteria</taxon>
        <taxon>Bacillati</taxon>
        <taxon>Actinomycetota</taxon>
        <taxon>Actinomycetes</taxon>
        <taxon>Pseudonocardiales</taxon>
        <taxon>Pseudonocardiaceae</taxon>
        <taxon>Actinosynnema</taxon>
    </lineage>
</organism>
<dbReference type="RefSeq" id="WP_096497699.1">
    <property type="nucleotide sequence ID" value="NZ_CP023445.1"/>
</dbReference>
<dbReference type="Proteomes" id="UP000218505">
    <property type="component" value="Chromosome"/>
</dbReference>
<dbReference type="Pfam" id="PF14325">
    <property type="entry name" value="DUF4383"/>
    <property type="match status" value="1"/>
</dbReference>
<name>A0A290ZGD4_9PSEU</name>